<dbReference type="AlphaFoldDB" id="A0A382FM29"/>
<feature type="non-terminal residue" evidence="1">
    <location>
        <position position="28"/>
    </location>
</feature>
<proteinExistence type="predicted"/>
<evidence type="ECO:0000313" key="1">
    <source>
        <dbReference type="EMBL" id="SVB63167.1"/>
    </source>
</evidence>
<accession>A0A382FM29</accession>
<name>A0A382FM29_9ZZZZ</name>
<gene>
    <name evidence="1" type="ORF">METZ01_LOCUS216021</name>
</gene>
<dbReference type="EMBL" id="UINC01050329">
    <property type="protein sequence ID" value="SVB63167.1"/>
    <property type="molecule type" value="Genomic_DNA"/>
</dbReference>
<protein>
    <submittedName>
        <fullName evidence="1">Uncharacterized protein</fullName>
    </submittedName>
</protein>
<sequence length="28" mass="3348">MVHPDHNSKGYGKEMMFYTLDYVITKNK</sequence>
<reference evidence="1" key="1">
    <citation type="submission" date="2018-05" db="EMBL/GenBank/DDBJ databases">
        <authorList>
            <person name="Lanie J.A."/>
            <person name="Ng W.-L."/>
            <person name="Kazmierczak K.M."/>
            <person name="Andrzejewski T.M."/>
            <person name="Davidsen T.M."/>
            <person name="Wayne K.J."/>
            <person name="Tettelin H."/>
            <person name="Glass J.I."/>
            <person name="Rusch D."/>
            <person name="Podicherti R."/>
            <person name="Tsui H.-C.T."/>
            <person name="Winkler M.E."/>
        </authorList>
    </citation>
    <scope>NUCLEOTIDE SEQUENCE</scope>
</reference>
<organism evidence="1">
    <name type="scientific">marine metagenome</name>
    <dbReference type="NCBI Taxonomy" id="408172"/>
    <lineage>
        <taxon>unclassified sequences</taxon>
        <taxon>metagenomes</taxon>
        <taxon>ecological metagenomes</taxon>
    </lineage>
</organism>